<protein>
    <submittedName>
        <fullName evidence="2">Conserved hypothetical membrane protein</fullName>
    </submittedName>
</protein>
<keyword evidence="1" id="KW-0472">Membrane</keyword>
<proteinExistence type="predicted"/>
<feature type="transmembrane region" description="Helical" evidence="1">
    <location>
        <begin position="20"/>
        <end position="37"/>
    </location>
</feature>
<evidence type="ECO:0000313" key="3">
    <source>
        <dbReference type="Proteomes" id="UP000002417"/>
    </source>
</evidence>
<evidence type="ECO:0000256" key="1">
    <source>
        <dbReference type="SAM" id="Phobius"/>
    </source>
</evidence>
<keyword evidence="1" id="KW-0812">Transmembrane</keyword>
<sequence length="135" mass="14994">MNVVMKNPRTGELKAVKVGFSWILFLFSSVFGLPLFLRKLYMLGGFMAGWRVLAILVSLLPIDPAMRDALTMTIFVGDIGLMIWLGLKGNELTAKNLLDHGWIFAKPESLEAQYAMSRWKIELPAAQAPQPAASL</sequence>
<keyword evidence="3" id="KW-1185">Reference proteome</keyword>
<keyword evidence="1" id="KW-1133">Transmembrane helix</keyword>
<dbReference type="Proteomes" id="UP000002417">
    <property type="component" value="Chromosome"/>
</dbReference>
<dbReference type="KEGG" id="xau:Xaut_2260"/>
<reference evidence="2 3" key="1">
    <citation type="submission" date="2007-07" db="EMBL/GenBank/DDBJ databases">
        <title>Complete sequence of chromosome of Xanthobacter autotrophicus Py2.</title>
        <authorList>
            <consortium name="US DOE Joint Genome Institute"/>
            <person name="Copeland A."/>
            <person name="Lucas S."/>
            <person name="Lapidus A."/>
            <person name="Barry K."/>
            <person name="Glavina del Rio T."/>
            <person name="Hammon N."/>
            <person name="Israni S."/>
            <person name="Dalin E."/>
            <person name="Tice H."/>
            <person name="Pitluck S."/>
            <person name="Sims D."/>
            <person name="Brettin T."/>
            <person name="Bruce D."/>
            <person name="Detter J.C."/>
            <person name="Han C."/>
            <person name="Tapia R."/>
            <person name="Brainard J."/>
            <person name="Schmutz J."/>
            <person name="Larimer F."/>
            <person name="Land M."/>
            <person name="Hauser L."/>
            <person name="Kyrpides N."/>
            <person name="Kim E."/>
            <person name="Ensigns S.A."/>
            <person name="Richardson P."/>
        </authorList>
    </citation>
    <scope>NUCLEOTIDE SEQUENCE [LARGE SCALE GENOMIC DNA]</scope>
    <source>
        <strain evidence="3">ATCC BAA-1158 / Py2</strain>
    </source>
</reference>
<gene>
    <name evidence="2" type="ordered locus">Xaut_2260</name>
</gene>
<dbReference type="eggNOG" id="ENOG5033K2W">
    <property type="taxonomic scope" value="Bacteria"/>
</dbReference>
<name>A7IHL0_XANP2</name>
<dbReference type="STRING" id="78245.Xaut_2260"/>
<dbReference type="AlphaFoldDB" id="A7IHL0"/>
<accession>A7IHL0</accession>
<dbReference type="HOGENOM" id="CLU_1904367_0_0_5"/>
<feature type="transmembrane region" description="Helical" evidence="1">
    <location>
        <begin position="43"/>
        <end position="62"/>
    </location>
</feature>
<evidence type="ECO:0000313" key="2">
    <source>
        <dbReference type="EMBL" id="ABS67503.1"/>
    </source>
</evidence>
<dbReference type="EMBL" id="CP000781">
    <property type="protein sequence ID" value="ABS67503.1"/>
    <property type="molecule type" value="Genomic_DNA"/>
</dbReference>
<organism evidence="2 3">
    <name type="scientific">Xanthobacter autotrophicus (strain ATCC BAA-1158 / Py2)</name>
    <dbReference type="NCBI Taxonomy" id="78245"/>
    <lineage>
        <taxon>Bacteria</taxon>
        <taxon>Pseudomonadati</taxon>
        <taxon>Pseudomonadota</taxon>
        <taxon>Alphaproteobacteria</taxon>
        <taxon>Hyphomicrobiales</taxon>
        <taxon>Xanthobacteraceae</taxon>
        <taxon>Xanthobacter</taxon>
    </lineage>
</organism>